<protein>
    <recommendedName>
        <fullName evidence="4">DUF1501 domain-containing protein</fullName>
    </recommendedName>
</protein>
<accession>A0ABP6UV52</accession>
<evidence type="ECO:0000313" key="3">
    <source>
        <dbReference type="Proteomes" id="UP001500459"/>
    </source>
</evidence>
<comment type="caution">
    <text evidence="2">The sequence shown here is derived from an EMBL/GenBank/DDBJ whole genome shotgun (WGS) entry which is preliminary data.</text>
</comment>
<proteinExistence type="predicted"/>
<dbReference type="InterPro" id="IPR010869">
    <property type="entry name" value="DUF1501"/>
</dbReference>
<evidence type="ECO:0000313" key="2">
    <source>
        <dbReference type="EMBL" id="GAA3519838.1"/>
    </source>
</evidence>
<sequence>MKKNTCNHKDHTLWSRRSFLQGLGLSGISSMLFANSTISFATNNQLTSAIENADSENILLIIKLFGGNDGLNMIVPVNQYDAYANNRPTIKIPKNNLLNLTDEYAIPDFMSSLDPMWKEGKMKVVHSVGYDNQSKSHFKGSDLWASAEIDSNIQETGWLGRYYDNIYTDYVLNPPESPVAIQIGSTRNITFDGEEHKYSYAVANISSLQNIAQTGKVYQSDNIPDCEYGDNVSFLRNTYNSSYNYAGKIHDAYNRSSDYTGGVGGYPASTPAYGKLGESLNIIARLIKGNLGTKIYMVTLSGFDTHATQFDTHQGLLTNISETISYFHEDLTDAGYGDKILTMAQSEFGRRVAENGSKGTDHGAAGPILFFGESLQGSGFVGEHADLNDLVAGNLKHHTDFRQVYSSILKNWMCVDASVVNATVLGSEYEDLNLGFACETETETEVPPVPPIPPNEGEGVPDSVVTFETYVSFEGDDTIITLQSNTTQHITVTLYDIKGQRLGVIENSILYAGVKKINVKQKNPSLAAGLYIFKAQSNYDAVSKKILIQ</sequence>
<dbReference type="EMBL" id="BAABCW010000022">
    <property type="protein sequence ID" value="GAA3519838.1"/>
    <property type="molecule type" value="Genomic_DNA"/>
</dbReference>
<evidence type="ECO:0008006" key="4">
    <source>
        <dbReference type="Google" id="ProtNLM"/>
    </source>
</evidence>
<dbReference type="Pfam" id="PF07394">
    <property type="entry name" value="DUF1501"/>
    <property type="match status" value="1"/>
</dbReference>
<dbReference type="PANTHER" id="PTHR43737">
    <property type="entry name" value="BLL7424 PROTEIN"/>
    <property type="match status" value="1"/>
</dbReference>
<dbReference type="PANTHER" id="PTHR43737:SF1">
    <property type="entry name" value="DUF1501 DOMAIN-CONTAINING PROTEIN"/>
    <property type="match status" value="1"/>
</dbReference>
<keyword evidence="3" id="KW-1185">Reference proteome</keyword>
<dbReference type="RefSeq" id="WP_344930082.1">
    <property type="nucleotide sequence ID" value="NZ_BAABCW010000022.1"/>
</dbReference>
<gene>
    <name evidence="2" type="ORF">GCM10022393_37560</name>
</gene>
<keyword evidence="1" id="KW-0732">Signal</keyword>
<organism evidence="2 3">
    <name type="scientific">Aquimarina addita</name>
    <dbReference type="NCBI Taxonomy" id="870485"/>
    <lineage>
        <taxon>Bacteria</taxon>
        <taxon>Pseudomonadati</taxon>
        <taxon>Bacteroidota</taxon>
        <taxon>Flavobacteriia</taxon>
        <taxon>Flavobacteriales</taxon>
        <taxon>Flavobacteriaceae</taxon>
        <taxon>Aquimarina</taxon>
    </lineage>
</organism>
<reference evidence="3" key="1">
    <citation type="journal article" date="2019" name="Int. J. Syst. Evol. Microbiol.">
        <title>The Global Catalogue of Microorganisms (GCM) 10K type strain sequencing project: providing services to taxonomists for standard genome sequencing and annotation.</title>
        <authorList>
            <consortium name="The Broad Institute Genomics Platform"/>
            <consortium name="The Broad Institute Genome Sequencing Center for Infectious Disease"/>
            <person name="Wu L."/>
            <person name="Ma J."/>
        </authorList>
    </citation>
    <scope>NUCLEOTIDE SEQUENCE [LARGE SCALE GENOMIC DNA]</scope>
    <source>
        <strain evidence="3">JCM 17106</strain>
    </source>
</reference>
<dbReference type="NCBIfam" id="TIGR04183">
    <property type="entry name" value="Por_Secre_tail"/>
    <property type="match status" value="1"/>
</dbReference>
<evidence type="ECO:0000256" key="1">
    <source>
        <dbReference type="ARBA" id="ARBA00022729"/>
    </source>
</evidence>
<name>A0ABP6UV52_9FLAO</name>
<dbReference type="Proteomes" id="UP001500459">
    <property type="component" value="Unassembled WGS sequence"/>
</dbReference>
<dbReference type="InterPro" id="IPR026444">
    <property type="entry name" value="Secre_tail"/>
</dbReference>